<dbReference type="InterPro" id="IPR011051">
    <property type="entry name" value="RmlC_Cupin_sf"/>
</dbReference>
<keyword evidence="2" id="KW-1185">Reference proteome</keyword>
<organism evidence="1 2">
    <name type="scientific">Talaromyces stipitatus (strain ATCC 10500 / CBS 375.48 / QM 6759 / NRRL 1006)</name>
    <name type="common">Penicillium stipitatum</name>
    <dbReference type="NCBI Taxonomy" id="441959"/>
    <lineage>
        <taxon>Eukaryota</taxon>
        <taxon>Fungi</taxon>
        <taxon>Dikarya</taxon>
        <taxon>Ascomycota</taxon>
        <taxon>Pezizomycotina</taxon>
        <taxon>Eurotiomycetes</taxon>
        <taxon>Eurotiomycetidae</taxon>
        <taxon>Eurotiales</taxon>
        <taxon>Trichocomaceae</taxon>
        <taxon>Talaromyces</taxon>
        <taxon>Talaromyces sect. Talaromyces</taxon>
    </lineage>
</organism>
<dbReference type="GeneID" id="8100514"/>
<reference evidence="2" key="1">
    <citation type="journal article" date="2015" name="Genome Announc.">
        <title>Genome sequence of the AIDS-associated pathogen Penicillium marneffei (ATCC18224) and its near taxonomic relative Talaromyces stipitatus (ATCC10500).</title>
        <authorList>
            <person name="Nierman W.C."/>
            <person name="Fedorova-Abrams N.D."/>
            <person name="Andrianopoulos A."/>
        </authorList>
    </citation>
    <scope>NUCLEOTIDE SEQUENCE [LARGE SCALE GENOMIC DNA]</scope>
    <source>
        <strain evidence="2">ATCC 10500 / CBS 375.48 / QM 6759 / NRRL 1006</strain>
    </source>
</reference>
<dbReference type="VEuPathDB" id="FungiDB:TSTA_055080"/>
<evidence type="ECO:0008006" key="3">
    <source>
        <dbReference type="Google" id="ProtNLM"/>
    </source>
</evidence>
<gene>
    <name evidence="1" type="ORF">TSTA_055080</name>
</gene>
<name>B8MRA7_TALSN</name>
<dbReference type="HOGENOM" id="CLU_089363_0_0_1"/>
<dbReference type="CDD" id="cd02208">
    <property type="entry name" value="cupin_RmlC-like"/>
    <property type="match status" value="1"/>
</dbReference>
<proteinExistence type="predicted"/>
<sequence>MFTFLRGSTPPKTFRAHDNPIYYEDGTSFVQFNEAGSKYILRNQHPPFDSTKPSIMTPPFHWHINQTEHFSIVEGECHLFKENPEKPWMTISAKDPNAPKTASIPKTVFHTIHNASTTEPMVVDVNLTPEDAESEQKFFRNFFGYLDDCRKAGVPPSMFQLFVFLNEADTPVAVPLPSKFLSKVASRVMLSSVAWYGRWILGYKTSYPEYYDDGKSSINHFGKSRNI</sequence>
<dbReference type="Gene3D" id="2.60.120.10">
    <property type="entry name" value="Jelly Rolls"/>
    <property type="match status" value="1"/>
</dbReference>
<dbReference type="Proteomes" id="UP000001745">
    <property type="component" value="Unassembled WGS sequence"/>
</dbReference>
<dbReference type="eggNOG" id="ENOG502SJU9">
    <property type="taxonomic scope" value="Eukaryota"/>
</dbReference>
<dbReference type="InParanoid" id="B8MRA7"/>
<dbReference type="STRING" id="441959.B8MRA7"/>
<evidence type="ECO:0000313" key="2">
    <source>
        <dbReference type="Proteomes" id="UP000001745"/>
    </source>
</evidence>
<dbReference type="AlphaFoldDB" id="B8MRA7"/>
<accession>B8MRA7</accession>
<dbReference type="SUPFAM" id="SSF51182">
    <property type="entry name" value="RmlC-like cupins"/>
    <property type="match status" value="1"/>
</dbReference>
<protein>
    <recommendedName>
        <fullName evidence="3">Cupin type-1 domain-containing protein</fullName>
    </recommendedName>
</protein>
<dbReference type="PhylomeDB" id="B8MRA7"/>
<dbReference type="RefSeq" id="XP_002487113.1">
    <property type="nucleotide sequence ID" value="XM_002487068.1"/>
</dbReference>
<dbReference type="OMA" id="AWADPCK"/>
<dbReference type="EMBL" id="EQ962659">
    <property type="protein sequence ID" value="EED13002.1"/>
    <property type="molecule type" value="Genomic_DNA"/>
</dbReference>
<dbReference type="OrthoDB" id="9976870at2759"/>
<evidence type="ECO:0000313" key="1">
    <source>
        <dbReference type="EMBL" id="EED13002.1"/>
    </source>
</evidence>
<dbReference type="InterPro" id="IPR014710">
    <property type="entry name" value="RmlC-like_jellyroll"/>
</dbReference>